<keyword evidence="1" id="KW-0732">Signal</keyword>
<gene>
    <name evidence="2" type="ORF">HTAM1171_LOCUS8986</name>
</gene>
<sequence>MKFVSALVALVLLSNSEARLRELQGACPGTVQLSVSSCDYESLKAALADSTSCTAEETLALLGDSEMVDSKCEAAYSDAKSLPFSEVLNKGYQYDREFFNGGTDLNSFESSTVDHAKDTERLSVIGTELLGDTVIEWPDYLANFQECHHRAAMCCWTADKYNVGGGSCTSAGCADGDPLDNTDVCHVDMKNSPLAAHTRDGVAVFPGDAEGPVHCQGFAWDEKDEMFRGNALFHVVMKGLLSNGYTRNVPGAPMCGCVEQMPVVSHAGCSNIDASLQVTLVKELEEELRIYIGGKNISFGNCDGKDLADYHADRGLEKFVVGDCSSGYGLERSIYLAGLVKKD</sequence>
<accession>A0A7S2I233</accession>
<feature type="chain" id="PRO_5030589901" evidence="1">
    <location>
        <begin position="19"/>
        <end position="343"/>
    </location>
</feature>
<organism evidence="2">
    <name type="scientific">Helicotheca tamesis</name>
    <dbReference type="NCBI Taxonomy" id="374047"/>
    <lineage>
        <taxon>Eukaryota</taxon>
        <taxon>Sar</taxon>
        <taxon>Stramenopiles</taxon>
        <taxon>Ochrophyta</taxon>
        <taxon>Bacillariophyta</taxon>
        <taxon>Mediophyceae</taxon>
        <taxon>Lithodesmiophycidae</taxon>
        <taxon>Lithodesmiales</taxon>
        <taxon>Lithodesmiaceae</taxon>
        <taxon>Helicotheca</taxon>
    </lineage>
</organism>
<feature type="signal peptide" evidence="1">
    <location>
        <begin position="1"/>
        <end position="18"/>
    </location>
</feature>
<dbReference type="AlphaFoldDB" id="A0A7S2I233"/>
<name>A0A7S2I233_9STRA</name>
<reference evidence="2" key="1">
    <citation type="submission" date="2021-01" db="EMBL/GenBank/DDBJ databases">
        <authorList>
            <person name="Corre E."/>
            <person name="Pelletier E."/>
            <person name="Niang G."/>
            <person name="Scheremetjew M."/>
            <person name="Finn R."/>
            <person name="Kale V."/>
            <person name="Holt S."/>
            <person name="Cochrane G."/>
            <person name="Meng A."/>
            <person name="Brown T."/>
            <person name="Cohen L."/>
        </authorList>
    </citation>
    <scope>NUCLEOTIDE SEQUENCE</scope>
    <source>
        <strain evidence="2">CCMP826</strain>
    </source>
</reference>
<proteinExistence type="predicted"/>
<dbReference type="EMBL" id="HBGV01014639">
    <property type="protein sequence ID" value="CAD9506345.1"/>
    <property type="molecule type" value="Transcribed_RNA"/>
</dbReference>
<protein>
    <submittedName>
        <fullName evidence="2">Uncharacterized protein</fullName>
    </submittedName>
</protein>
<evidence type="ECO:0000256" key="1">
    <source>
        <dbReference type="SAM" id="SignalP"/>
    </source>
</evidence>
<evidence type="ECO:0000313" key="2">
    <source>
        <dbReference type="EMBL" id="CAD9506345.1"/>
    </source>
</evidence>